<dbReference type="SMART" id="SM00382">
    <property type="entry name" value="AAA"/>
    <property type="match status" value="1"/>
</dbReference>
<dbReference type="Pfam" id="PF07728">
    <property type="entry name" value="AAA_5"/>
    <property type="match status" value="1"/>
</dbReference>
<name>A0A8J7WVV2_9ACTN</name>
<dbReference type="PANTHER" id="PTHR42759">
    <property type="entry name" value="MOXR FAMILY PROTEIN"/>
    <property type="match status" value="1"/>
</dbReference>
<proteinExistence type="predicted"/>
<feature type="chain" id="PRO_5038735131" evidence="2">
    <location>
        <begin position="22"/>
        <end position="495"/>
    </location>
</feature>
<dbReference type="AlphaFoldDB" id="A0A8J7WVV2"/>
<feature type="region of interest" description="Disordered" evidence="1">
    <location>
        <begin position="20"/>
        <end position="103"/>
    </location>
</feature>
<gene>
    <name evidence="4" type="ORF">KGA66_27485</name>
</gene>
<feature type="signal peptide" evidence="2">
    <location>
        <begin position="1"/>
        <end position="21"/>
    </location>
</feature>
<dbReference type="PANTHER" id="PTHR42759:SF1">
    <property type="entry name" value="MAGNESIUM-CHELATASE SUBUNIT CHLD"/>
    <property type="match status" value="1"/>
</dbReference>
<evidence type="ECO:0000256" key="1">
    <source>
        <dbReference type="SAM" id="MobiDB-lite"/>
    </source>
</evidence>
<comment type="caution">
    <text evidence="4">The sequence shown here is derived from an EMBL/GenBank/DDBJ whole genome shotgun (WGS) entry which is preliminary data.</text>
</comment>
<keyword evidence="5" id="KW-1185">Reference proteome</keyword>
<sequence length="495" mass="50893">MLTALSAALPALLTTALQQLATAPDHATPAPSPAPSDTAPRRLSTAPEPADVDEPTDSPEPAPVSDGAPEADCTTPTVAPEPDPTAPEPEPSAAPSAPLPGSKAARGALRATVARLLADNPGDTFTVTQAAKLVGNKSGGAVGNALEWLTAHGHAARVNDKPRTYSATPATAHAAATAHVSAPTVTAPAAPKPARTRAPKKAEHAAAPAPVAPATTAAPDPAASPVPAWDGRSPLPRPNGSTYHPRTLADTSDVAALRTLRAEGVPALLYGPPGTGKTSLVEAAFPDAITVCGDGDTQVSDLIGSYTQRPDGGYEFVYGPLVIAMQEGRVLFLDDATLIPPTVLAALYPGMDGRRQITVKEHKGETITAAEGFYVVAGHNPNVHGAILSDALSSRFSVQIEVSSDYDLARTLKIDASAVRVARNLATRKSKGEIGWAPQLRELLAFHKIQTILGKDAAWSNLLGIAPAEDRDTVATVLKAALGKDITHLALGKQL</sequence>
<feature type="compositionally biased region" description="Low complexity" evidence="1">
    <location>
        <begin position="205"/>
        <end position="228"/>
    </location>
</feature>
<dbReference type="Gene3D" id="3.40.50.300">
    <property type="entry name" value="P-loop containing nucleotide triphosphate hydrolases"/>
    <property type="match status" value="1"/>
</dbReference>
<dbReference type="InterPro" id="IPR011704">
    <property type="entry name" value="ATPase_dyneun-rel_AAA"/>
</dbReference>
<feature type="region of interest" description="Disordered" evidence="1">
    <location>
        <begin position="177"/>
        <end position="247"/>
    </location>
</feature>
<accession>A0A8J7WVV2</accession>
<dbReference type="EMBL" id="JAGSXH010000199">
    <property type="protein sequence ID" value="MBS2966810.1"/>
    <property type="molecule type" value="Genomic_DNA"/>
</dbReference>
<dbReference type="SUPFAM" id="SSF52540">
    <property type="entry name" value="P-loop containing nucleoside triphosphate hydrolases"/>
    <property type="match status" value="1"/>
</dbReference>
<feature type="compositionally biased region" description="Low complexity" evidence="1">
    <location>
        <begin position="93"/>
        <end position="103"/>
    </location>
</feature>
<feature type="compositionally biased region" description="Pro residues" evidence="1">
    <location>
        <begin position="79"/>
        <end position="92"/>
    </location>
</feature>
<dbReference type="InterPro" id="IPR003593">
    <property type="entry name" value="AAA+_ATPase"/>
</dbReference>
<evidence type="ECO:0000256" key="2">
    <source>
        <dbReference type="SAM" id="SignalP"/>
    </source>
</evidence>
<dbReference type="GO" id="GO:0005524">
    <property type="term" value="F:ATP binding"/>
    <property type="evidence" value="ECO:0007669"/>
    <property type="project" value="InterPro"/>
</dbReference>
<feature type="compositionally biased region" description="Low complexity" evidence="1">
    <location>
        <begin position="177"/>
        <end position="193"/>
    </location>
</feature>
<protein>
    <submittedName>
        <fullName evidence="4">AAA family ATPase</fullName>
    </submittedName>
</protein>
<evidence type="ECO:0000313" key="5">
    <source>
        <dbReference type="Proteomes" id="UP000677913"/>
    </source>
</evidence>
<evidence type="ECO:0000313" key="4">
    <source>
        <dbReference type="EMBL" id="MBS2966810.1"/>
    </source>
</evidence>
<dbReference type="Proteomes" id="UP000677913">
    <property type="component" value="Unassembled WGS sequence"/>
</dbReference>
<dbReference type="GO" id="GO:0016887">
    <property type="term" value="F:ATP hydrolysis activity"/>
    <property type="evidence" value="ECO:0007669"/>
    <property type="project" value="InterPro"/>
</dbReference>
<keyword evidence="2" id="KW-0732">Signal</keyword>
<dbReference type="InterPro" id="IPR027417">
    <property type="entry name" value="P-loop_NTPase"/>
</dbReference>
<reference evidence="4" key="1">
    <citation type="submission" date="2021-04" db="EMBL/GenBank/DDBJ databases">
        <title>Genome based classification of Actinospica acidithermotolerans sp. nov., an actinobacterium isolated from an Indonesian hot spring.</title>
        <authorList>
            <person name="Kusuma A.B."/>
            <person name="Putra K.E."/>
            <person name="Nafisah S."/>
            <person name="Loh J."/>
            <person name="Nouioui I."/>
            <person name="Goodfellow M."/>
        </authorList>
    </citation>
    <scope>NUCLEOTIDE SEQUENCE</scope>
    <source>
        <strain evidence="4">DSM 45618</strain>
    </source>
</reference>
<feature type="compositionally biased region" description="Low complexity" evidence="1">
    <location>
        <begin position="20"/>
        <end position="29"/>
    </location>
</feature>
<feature type="domain" description="AAA+ ATPase" evidence="3">
    <location>
        <begin position="263"/>
        <end position="407"/>
    </location>
</feature>
<evidence type="ECO:0000259" key="3">
    <source>
        <dbReference type="SMART" id="SM00382"/>
    </source>
</evidence>
<organism evidence="4 5">
    <name type="scientific">Actinocrinis puniceicyclus</name>
    <dbReference type="NCBI Taxonomy" id="977794"/>
    <lineage>
        <taxon>Bacteria</taxon>
        <taxon>Bacillati</taxon>
        <taxon>Actinomycetota</taxon>
        <taxon>Actinomycetes</taxon>
        <taxon>Catenulisporales</taxon>
        <taxon>Actinospicaceae</taxon>
        <taxon>Actinocrinis</taxon>
    </lineage>
</organism>
<dbReference type="InterPro" id="IPR050764">
    <property type="entry name" value="CbbQ/NirQ/NorQ/GpvN"/>
</dbReference>